<reference evidence="1" key="1">
    <citation type="journal article" date="2021" name="Nat. Commun.">
        <title>Genetic determinants of endophytism in the Arabidopsis root mycobiome.</title>
        <authorList>
            <person name="Mesny F."/>
            <person name="Miyauchi S."/>
            <person name="Thiergart T."/>
            <person name="Pickel B."/>
            <person name="Atanasova L."/>
            <person name="Karlsson M."/>
            <person name="Huettel B."/>
            <person name="Barry K.W."/>
            <person name="Haridas S."/>
            <person name="Chen C."/>
            <person name="Bauer D."/>
            <person name="Andreopoulos W."/>
            <person name="Pangilinan J."/>
            <person name="LaButti K."/>
            <person name="Riley R."/>
            <person name="Lipzen A."/>
            <person name="Clum A."/>
            <person name="Drula E."/>
            <person name="Henrissat B."/>
            <person name="Kohler A."/>
            <person name="Grigoriev I.V."/>
            <person name="Martin F.M."/>
            <person name="Hacquard S."/>
        </authorList>
    </citation>
    <scope>NUCLEOTIDE SEQUENCE</scope>
    <source>
        <strain evidence="1">MPI-CAGE-AT-0016</strain>
    </source>
</reference>
<evidence type="ECO:0000313" key="1">
    <source>
        <dbReference type="EMBL" id="KAH7350077.1"/>
    </source>
</evidence>
<protein>
    <recommendedName>
        <fullName evidence="3">Protein kinase domain-containing protein</fullName>
    </recommendedName>
</protein>
<dbReference type="AlphaFoldDB" id="A0A8K0TB10"/>
<accession>A0A8K0TB10</accession>
<dbReference type="OrthoDB" id="1668230at2759"/>
<organism evidence="1 2">
    <name type="scientific">Plectosphaerella cucumerina</name>
    <dbReference type="NCBI Taxonomy" id="40658"/>
    <lineage>
        <taxon>Eukaryota</taxon>
        <taxon>Fungi</taxon>
        <taxon>Dikarya</taxon>
        <taxon>Ascomycota</taxon>
        <taxon>Pezizomycotina</taxon>
        <taxon>Sordariomycetes</taxon>
        <taxon>Hypocreomycetidae</taxon>
        <taxon>Glomerellales</taxon>
        <taxon>Plectosphaerellaceae</taxon>
        <taxon>Plectosphaerella</taxon>
    </lineage>
</organism>
<proteinExistence type="predicted"/>
<gene>
    <name evidence="1" type="ORF">B0T11DRAFT_290513</name>
</gene>
<keyword evidence="2" id="KW-1185">Reference proteome</keyword>
<evidence type="ECO:0000313" key="2">
    <source>
        <dbReference type="Proteomes" id="UP000813385"/>
    </source>
</evidence>
<dbReference type="EMBL" id="JAGPXD010000006">
    <property type="protein sequence ID" value="KAH7350077.1"/>
    <property type="molecule type" value="Genomic_DNA"/>
</dbReference>
<evidence type="ECO:0008006" key="3">
    <source>
        <dbReference type="Google" id="ProtNLM"/>
    </source>
</evidence>
<dbReference type="Proteomes" id="UP000813385">
    <property type="component" value="Unassembled WGS sequence"/>
</dbReference>
<comment type="caution">
    <text evidence="1">The sequence shown here is derived from an EMBL/GenBank/DDBJ whole genome shotgun (WGS) entry which is preliminary data.</text>
</comment>
<name>A0A8K0TB10_9PEZI</name>
<sequence>MRFFSEAAHEYCNMFLHLNHDKIRPNFRPKWYCQAVDAVAHVHSQGIIYSDSAPMTSSFTATLLSSNLASLRIWMPVNSEFSHDRGTAS</sequence>